<dbReference type="Proteomes" id="UP000266327">
    <property type="component" value="Unassembled WGS sequence"/>
</dbReference>
<evidence type="ECO:0000313" key="2">
    <source>
        <dbReference type="EMBL" id="RJG01255.1"/>
    </source>
</evidence>
<comment type="caution">
    <text evidence="2">The sequence shown here is derived from an EMBL/GenBank/DDBJ whole genome shotgun (WGS) entry which is preliminary data.</text>
</comment>
<keyword evidence="1" id="KW-0472">Membrane</keyword>
<keyword evidence="3" id="KW-1185">Reference proteome</keyword>
<protein>
    <submittedName>
        <fullName evidence="2">Type II secretion system protein</fullName>
    </submittedName>
</protein>
<organism evidence="2 3">
    <name type="scientific">Noviherbaspirillum sedimenti</name>
    <dbReference type="NCBI Taxonomy" id="2320865"/>
    <lineage>
        <taxon>Bacteria</taxon>
        <taxon>Pseudomonadati</taxon>
        <taxon>Pseudomonadota</taxon>
        <taxon>Betaproteobacteria</taxon>
        <taxon>Burkholderiales</taxon>
        <taxon>Oxalobacteraceae</taxon>
        <taxon>Noviherbaspirillum</taxon>
    </lineage>
</organism>
<proteinExistence type="predicted"/>
<keyword evidence="1" id="KW-0812">Transmembrane</keyword>
<reference evidence="3" key="1">
    <citation type="submission" date="2018-09" db="EMBL/GenBank/DDBJ databases">
        <authorList>
            <person name="Zhu H."/>
        </authorList>
    </citation>
    <scope>NUCLEOTIDE SEQUENCE [LARGE SCALE GENOMIC DNA]</scope>
    <source>
        <strain evidence="3">K1S02-23</strain>
    </source>
</reference>
<dbReference type="PROSITE" id="PS00409">
    <property type="entry name" value="PROKAR_NTER_METHYL"/>
    <property type="match status" value="1"/>
</dbReference>
<evidence type="ECO:0000313" key="3">
    <source>
        <dbReference type="Proteomes" id="UP000266327"/>
    </source>
</evidence>
<feature type="transmembrane region" description="Helical" evidence="1">
    <location>
        <begin position="21"/>
        <end position="39"/>
    </location>
</feature>
<dbReference type="OrthoDB" id="8759523at2"/>
<sequence length="191" mass="20070">MYTRRIGRDAHRQSGVSLIELVMFIVIVSVGVAGILSVMNVTTKSSADPLARKQALAIAESLLEEIELQAFTFCDPDDANATTAADASDCATTVQGFTSTPGESRDAEPRFDNVGDYGGFLMNPVRDIEGTTIAGLGGYEVSVALTQVGNSAFSLPNAGDAVRIDVTVTGPGDTSLTLTGYRFRYAPNAVP</sequence>
<gene>
    <name evidence="2" type="ORF">D3878_06375</name>
</gene>
<accession>A0A3A3G0U4</accession>
<keyword evidence="1" id="KW-1133">Transmembrane helix</keyword>
<dbReference type="InterPro" id="IPR012902">
    <property type="entry name" value="N_methyl_site"/>
</dbReference>
<name>A0A3A3G0U4_9BURK</name>
<evidence type="ECO:0000256" key="1">
    <source>
        <dbReference type="SAM" id="Phobius"/>
    </source>
</evidence>
<dbReference type="EMBL" id="QYUQ01000002">
    <property type="protein sequence ID" value="RJG01255.1"/>
    <property type="molecule type" value="Genomic_DNA"/>
</dbReference>
<dbReference type="AlphaFoldDB" id="A0A3A3G0U4"/>
<dbReference type="RefSeq" id="WP_119784705.1">
    <property type="nucleotide sequence ID" value="NZ_QYUQ01000002.1"/>
</dbReference>